<name>A0A0N7L9C9_9BASI</name>
<dbReference type="PANTHER" id="PTHR43482:SF1">
    <property type="entry name" value="PROTEIN AST1-RELATED"/>
    <property type="match status" value="1"/>
</dbReference>
<proteinExistence type="predicted"/>
<accession>A0A0N7L9C9</accession>
<dbReference type="Pfam" id="PF08240">
    <property type="entry name" value="ADH_N"/>
    <property type="match status" value="1"/>
</dbReference>
<dbReference type="GO" id="GO:0016491">
    <property type="term" value="F:oxidoreductase activity"/>
    <property type="evidence" value="ECO:0007669"/>
    <property type="project" value="InterPro"/>
</dbReference>
<dbReference type="CDD" id="cd08267">
    <property type="entry name" value="MDR1"/>
    <property type="match status" value="1"/>
</dbReference>
<dbReference type="Pfam" id="PF13602">
    <property type="entry name" value="ADH_zinc_N_2"/>
    <property type="match status" value="1"/>
</dbReference>
<dbReference type="Gene3D" id="3.40.50.720">
    <property type="entry name" value="NAD(P)-binding Rossmann-like Domain"/>
    <property type="match status" value="1"/>
</dbReference>
<dbReference type="InterPro" id="IPR036291">
    <property type="entry name" value="NAD(P)-bd_dom_sf"/>
</dbReference>
<sequence length="346" mass="37267">MSQIPSTAQAWRLHKLGLLADVIQEDTVPIPSPADGEVLIKLSHASLNPVDYKLVGLMGRFLKLPRTVGADFSGEIVSVAQGCHASWVKQGVRVYGIWAADKVLSSGKGSLSTYFTIPSKYLAPIPPLLDYESAAGIALVGLTALSLNQTFQKGWKVFIVGGSTSVGLAAADIAKAKGASLIVASASGEKKNVLKQRDKEVDVAGELSLRYKDQPFDVIFDCVGDRFIHEKCPSFLKATGEYRSIGASSLSPESRIWSAEFRSLGLWFLKATILPSFLGGIPRKFRLLGPKDDDLPKLDEFVQSGQLRPVVDKTYPWNEAREAIKYLATGRALGKVNIAAPVAPAA</sequence>
<dbReference type="STRING" id="401625.A0A0N7L9C9"/>
<feature type="domain" description="Enoyl reductase (ER)" evidence="1">
    <location>
        <begin position="17"/>
        <end position="338"/>
    </location>
</feature>
<dbReference type="EMBL" id="CCYA01000217">
    <property type="protein sequence ID" value="CEH13434.1"/>
    <property type="molecule type" value="Genomic_DNA"/>
</dbReference>
<dbReference type="InterPro" id="IPR020843">
    <property type="entry name" value="ER"/>
</dbReference>
<dbReference type="AlphaFoldDB" id="A0A0N7L9C9"/>
<dbReference type="InterPro" id="IPR011032">
    <property type="entry name" value="GroES-like_sf"/>
</dbReference>
<keyword evidence="3" id="KW-1185">Reference proteome</keyword>
<dbReference type="InterPro" id="IPR052585">
    <property type="entry name" value="Lipid_raft_assoc_Zn_ADH"/>
</dbReference>
<evidence type="ECO:0000313" key="2">
    <source>
        <dbReference type="EMBL" id="CEH13434.1"/>
    </source>
</evidence>
<evidence type="ECO:0000259" key="1">
    <source>
        <dbReference type="SMART" id="SM00829"/>
    </source>
</evidence>
<dbReference type="Proteomes" id="UP000054845">
    <property type="component" value="Unassembled WGS sequence"/>
</dbReference>
<organism evidence="2 3">
    <name type="scientific">Ceraceosorus bombacis</name>
    <dbReference type="NCBI Taxonomy" id="401625"/>
    <lineage>
        <taxon>Eukaryota</taxon>
        <taxon>Fungi</taxon>
        <taxon>Dikarya</taxon>
        <taxon>Basidiomycota</taxon>
        <taxon>Ustilaginomycotina</taxon>
        <taxon>Exobasidiomycetes</taxon>
        <taxon>Ceraceosorales</taxon>
        <taxon>Ceraceosoraceae</taxon>
        <taxon>Ceraceosorus</taxon>
    </lineage>
</organism>
<dbReference type="OrthoDB" id="9930022at2759"/>
<dbReference type="PANTHER" id="PTHR43482">
    <property type="entry name" value="PROTEIN AST1-RELATED"/>
    <property type="match status" value="1"/>
</dbReference>
<dbReference type="SUPFAM" id="SSF51735">
    <property type="entry name" value="NAD(P)-binding Rossmann-fold domains"/>
    <property type="match status" value="1"/>
</dbReference>
<protein>
    <submittedName>
        <fullName evidence="2">Zinc-binding oxidoreductase</fullName>
    </submittedName>
</protein>
<dbReference type="SUPFAM" id="SSF50129">
    <property type="entry name" value="GroES-like"/>
    <property type="match status" value="1"/>
</dbReference>
<reference evidence="2 3" key="1">
    <citation type="submission" date="2014-09" db="EMBL/GenBank/DDBJ databases">
        <authorList>
            <person name="Magalhaes I.L.F."/>
            <person name="Oliveira U."/>
            <person name="Santos F.R."/>
            <person name="Vidigal T.H.D.A."/>
            <person name="Brescovit A.D."/>
            <person name="Santos A.J."/>
        </authorList>
    </citation>
    <scope>NUCLEOTIDE SEQUENCE [LARGE SCALE GENOMIC DNA]</scope>
</reference>
<evidence type="ECO:0000313" key="3">
    <source>
        <dbReference type="Proteomes" id="UP000054845"/>
    </source>
</evidence>
<dbReference type="InterPro" id="IPR013154">
    <property type="entry name" value="ADH-like_N"/>
</dbReference>
<dbReference type="SMART" id="SM00829">
    <property type="entry name" value="PKS_ER"/>
    <property type="match status" value="1"/>
</dbReference>
<dbReference type="Gene3D" id="3.90.180.10">
    <property type="entry name" value="Medium-chain alcohol dehydrogenases, catalytic domain"/>
    <property type="match status" value="1"/>
</dbReference>